<comment type="caution">
    <text evidence="3">The sequence shown here is derived from an EMBL/GenBank/DDBJ whole genome shotgun (WGS) entry which is preliminary data.</text>
</comment>
<evidence type="ECO:0000256" key="1">
    <source>
        <dbReference type="SAM" id="Coils"/>
    </source>
</evidence>
<keyword evidence="1" id="KW-0175">Coiled coil</keyword>
<reference evidence="3" key="1">
    <citation type="submission" date="2021-02" db="EMBL/GenBank/DDBJ databases">
        <authorList>
            <person name="Dougan E. K."/>
            <person name="Rhodes N."/>
            <person name="Thang M."/>
            <person name="Chan C."/>
        </authorList>
    </citation>
    <scope>NUCLEOTIDE SEQUENCE</scope>
</reference>
<evidence type="ECO:0000313" key="3">
    <source>
        <dbReference type="EMBL" id="CAE7868360.1"/>
    </source>
</evidence>
<protein>
    <submittedName>
        <fullName evidence="3">Uncharacterized protein</fullName>
    </submittedName>
</protein>
<dbReference type="AlphaFoldDB" id="A0A813AL18"/>
<name>A0A813AL18_9DINO</name>
<dbReference type="Proteomes" id="UP000601435">
    <property type="component" value="Unassembled WGS sequence"/>
</dbReference>
<organism evidence="3 4">
    <name type="scientific">Symbiodinium necroappetens</name>
    <dbReference type="NCBI Taxonomy" id="1628268"/>
    <lineage>
        <taxon>Eukaryota</taxon>
        <taxon>Sar</taxon>
        <taxon>Alveolata</taxon>
        <taxon>Dinophyceae</taxon>
        <taxon>Suessiales</taxon>
        <taxon>Symbiodiniaceae</taxon>
        <taxon>Symbiodinium</taxon>
    </lineage>
</organism>
<evidence type="ECO:0000313" key="4">
    <source>
        <dbReference type="Proteomes" id="UP000601435"/>
    </source>
</evidence>
<gene>
    <name evidence="3" type="ORF">SNEC2469_LOCUS27916</name>
</gene>
<proteinExistence type="predicted"/>
<accession>A0A813AL18</accession>
<dbReference type="OrthoDB" id="10464564at2759"/>
<feature type="region of interest" description="Disordered" evidence="2">
    <location>
        <begin position="118"/>
        <end position="157"/>
    </location>
</feature>
<keyword evidence="4" id="KW-1185">Reference proteome</keyword>
<sequence length="157" mass="17085">MESPDGVPDEGEVTELIEGQRLLSQLQAELLLAQAEGELLGAEAAEDHGAPSSLHAEVASLATALSERQAEVRNLEARRAQAEDDVRLARQRVTTFEVWSHAAHVELRQVATEFAEEREAEAKEQKEAARRCASPRPLQAAVPHGGALDLPRPRVSE</sequence>
<feature type="compositionally biased region" description="Basic and acidic residues" evidence="2">
    <location>
        <begin position="118"/>
        <end position="130"/>
    </location>
</feature>
<evidence type="ECO:0000256" key="2">
    <source>
        <dbReference type="SAM" id="MobiDB-lite"/>
    </source>
</evidence>
<dbReference type="EMBL" id="CAJNJA010059652">
    <property type="protein sequence ID" value="CAE7868360.1"/>
    <property type="molecule type" value="Genomic_DNA"/>
</dbReference>
<feature type="non-terminal residue" evidence="3">
    <location>
        <position position="157"/>
    </location>
</feature>
<feature type="coiled-coil region" evidence="1">
    <location>
        <begin position="58"/>
        <end position="92"/>
    </location>
</feature>